<dbReference type="RefSeq" id="WP_201156731.1">
    <property type="nucleotide sequence ID" value="NZ_NHSD01000189.1"/>
</dbReference>
<dbReference type="EMBL" id="NHSD01000189">
    <property type="protein sequence ID" value="MBK5926963.1"/>
    <property type="molecule type" value="Genomic_DNA"/>
</dbReference>
<sequence length="45" mass="4987">MKWRLLRGLVYLAILGVLAVAGYAFMGDLSPDQAEVRRPVVLDGR</sequence>
<evidence type="ECO:0000313" key="1">
    <source>
        <dbReference type="EMBL" id="MBK5926963.1"/>
    </source>
</evidence>
<accession>A0A934TJW5</accession>
<organism evidence="1 2">
    <name type="scientific">Rhodobaculum claviforme</name>
    <dbReference type="NCBI Taxonomy" id="1549854"/>
    <lineage>
        <taxon>Bacteria</taxon>
        <taxon>Pseudomonadati</taxon>
        <taxon>Pseudomonadota</taxon>
        <taxon>Alphaproteobacteria</taxon>
        <taxon>Rhodobacterales</taxon>
        <taxon>Paracoccaceae</taxon>
        <taxon>Rhodobaculum</taxon>
    </lineage>
</organism>
<gene>
    <name evidence="1" type="ORF">CCR87_06325</name>
</gene>
<dbReference type="AlphaFoldDB" id="A0A934TJW5"/>
<proteinExistence type="predicted"/>
<reference evidence="1" key="1">
    <citation type="submission" date="2017-05" db="EMBL/GenBank/DDBJ databases">
        <authorList>
            <person name="Imhoff J.F."/>
            <person name="Rahn T."/>
            <person name="Kuenzel S."/>
            <person name="Neulinger S.C."/>
        </authorList>
    </citation>
    <scope>NUCLEOTIDE SEQUENCE</scope>
    <source>
        <strain evidence="1">LMG 28126</strain>
    </source>
</reference>
<evidence type="ECO:0000313" key="2">
    <source>
        <dbReference type="Proteomes" id="UP000706333"/>
    </source>
</evidence>
<name>A0A934TJW5_9RHOB</name>
<dbReference type="Proteomes" id="UP000706333">
    <property type="component" value="Unassembled WGS sequence"/>
</dbReference>
<keyword evidence="2" id="KW-1185">Reference proteome</keyword>
<reference evidence="1" key="2">
    <citation type="journal article" date="2020" name="Microorganisms">
        <title>Osmotic Adaptation and Compatible Solute Biosynthesis of Phototrophic Bacteria as Revealed from Genome Analyses.</title>
        <authorList>
            <person name="Imhoff J.F."/>
            <person name="Rahn T."/>
            <person name="Kunzel S."/>
            <person name="Keller A."/>
            <person name="Neulinger S.C."/>
        </authorList>
    </citation>
    <scope>NUCLEOTIDE SEQUENCE</scope>
    <source>
        <strain evidence="1">LMG 28126</strain>
    </source>
</reference>
<protein>
    <submittedName>
        <fullName evidence="1">Uncharacterized protein</fullName>
    </submittedName>
</protein>
<comment type="caution">
    <text evidence="1">The sequence shown here is derived from an EMBL/GenBank/DDBJ whole genome shotgun (WGS) entry which is preliminary data.</text>
</comment>